<evidence type="ECO:0000256" key="1">
    <source>
        <dbReference type="ARBA" id="ARBA00010528"/>
    </source>
</evidence>
<gene>
    <name evidence="4" type="ORF">HAN_3g389</name>
</gene>
<evidence type="ECO:0000256" key="3">
    <source>
        <dbReference type="ARBA" id="ARBA00023274"/>
    </source>
</evidence>
<dbReference type="GO" id="GO:0005840">
    <property type="term" value="C:ribosome"/>
    <property type="evidence" value="ECO:0007669"/>
    <property type="project" value="UniProtKB-KW"/>
</dbReference>
<protein>
    <submittedName>
        <fullName evidence="4">Rpl1</fullName>
    </submittedName>
</protein>
<dbReference type="InterPro" id="IPR023574">
    <property type="entry name" value="Ribosomal_uL4_dom_sf"/>
</dbReference>
<keyword evidence="2" id="KW-0689">Ribosomal protein</keyword>
<sequence>MENWKVNVYSSEDKFLVDSVNLPEIFLSPIRIDIFKFVFLNMSKNKRQSYSVNQSSGMNTSAISWGTGRAVARIPRVKGSGTNRSGQGAVGNFCRGGRMFSPTTIWRKWHHKIIKNQRRQAVLTSVACSGLVSLVMARGHKISETPEIPLVIESCVESIICTKFGQTALKNLGAYSDIRDKLKKKTLKAGKGKLRNRRRKKYLGPLIIFEKNARAFRNIPGIETCCIDYLNIQKLAPGGHVGRFCIWTYKSFSKLDQIYYQGNLNSFSKNEKKKENNLMTNSNLKVVINSNRIQNDINPPSKKIKNFVGRKI</sequence>
<keyword evidence="3" id="KW-0687">Ribonucleoprotein</keyword>
<dbReference type="AlphaFoldDB" id="A9BL16"/>
<proteinExistence type="inferred from homology"/>
<keyword evidence="4" id="KW-0542">Nucleomorph</keyword>
<reference evidence="4 5" key="1">
    <citation type="journal article" date="2007" name="Proc. Natl. Acad. Sci. U.S.A.">
        <title>Nucleomorph genome of Hemiselmis andersenii reveals complete intron loss and compaction as a driver of protein structure and function.</title>
        <authorList>
            <person name="Lane C.E."/>
            <person name="van den Heuvel K."/>
            <person name="Kozera C."/>
            <person name="Curtis B.A."/>
            <person name="Parsons B.J."/>
            <person name="Bowman S."/>
            <person name="Archibald J.M."/>
        </authorList>
    </citation>
    <scope>NUCLEOTIDE SEQUENCE [LARGE SCALE GENOMIC DNA]</scope>
    <source>
        <strain evidence="4 5">CCMP644</strain>
    </source>
</reference>
<evidence type="ECO:0000256" key="2">
    <source>
        <dbReference type="ARBA" id="ARBA00022980"/>
    </source>
</evidence>
<dbReference type="InterPro" id="IPR045240">
    <property type="entry name" value="Ribosomal_uL4_euk/arch"/>
</dbReference>
<dbReference type="SUPFAM" id="SSF52166">
    <property type="entry name" value="Ribosomal protein L4"/>
    <property type="match status" value="1"/>
</dbReference>
<dbReference type="PANTHER" id="PTHR19431">
    <property type="entry name" value="60S RIBOSOMAL PROTEIN L4"/>
    <property type="match status" value="1"/>
</dbReference>
<dbReference type="EMBL" id="CP000883">
    <property type="protein sequence ID" value="ABW98199.1"/>
    <property type="molecule type" value="Genomic_DNA"/>
</dbReference>
<comment type="similarity">
    <text evidence="1">Belongs to the universal ribosomal protein uL4 family.</text>
</comment>
<dbReference type="GO" id="GO:0003735">
    <property type="term" value="F:structural constituent of ribosome"/>
    <property type="evidence" value="ECO:0007669"/>
    <property type="project" value="InterPro"/>
</dbReference>
<dbReference type="GO" id="GO:1990904">
    <property type="term" value="C:ribonucleoprotein complex"/>
    <property type="evidence" value="ECO:0007669"/>
    <property type="project" value="UniProtKB-KW"/>
</dbReference>
<evidence type="ECO:0000313" key="4">
    <source>
        <dbReference type="EMBL" id="ABW98199.1"/>
    </source>
</evidence>
<dbReference type="RefSeq" id="XP_001712524.1">
    <property type="nucleotide sequence ID" value="XM_001712472.1"/>
</dbReference>
<dbReference type="Pfam" id="PF00573">
    <property type="entry name" value="Ribosomal_L4"/>
    <property type="match status" value="1"/>
</dbReference>
<evidence type="ECO:0000313" key="5">
    <source>
        <dbReference type="Proteomes" id="UP000243127"/>
    </source>
</evidence>
<dbReference type="Proteomes" id="UP000243127">
    <property type="component" value="Nucleomorph 3"/>
</dbReference>
<geneLocation type="nucleomorph" evidence="4"/>
<dbReference type="Gene3D" id="3.40.1370.10">
    <property type="match status" value="1"/>
</dbReference>
<organism evidence="4 5">
    <name type="scientific">Hemiselmis andersenii</name>
    <name type="common">Cryptophyte alga</name>
    <dbReference type="NCBI Taxonomy" id="464988"/>
    <lineage>
        <taxon>Eukaryota</taxon>
        <taxon>Cryptophyceae</taxon>
        <taxon>Cryptomonadales</taxon>
        <taxon>Hemiselmidaceae</taxon>
        <taxon>Hemiselmis</taxon>
    </lineage>
</organism>
<name>A9BL16_HEMAN</name>
<dbReference type="GeneID" id="5739439"/>
<dbReference type="InterPro" id="IPR002136">
    <property type="entry name" value="Ribosomal_uL4"/>
</dbReference>
<accession>A9BL16</accession>
<dbReference type="GO" id="GO:0006412">
    <property type="term" value="P:translation"/>
    <property type="evidence" value="ECO:0007669"/>
    <property type="project" value="InterPro"/>
</dbReference>